<protein>
    <submittedName>
        <fullName evidence="2">GMP synthase (Glutamine-hydrolyzing)</fullName>
        <ecNumber evidence="2">6.3.5.2</ecNumber>
    </submittedName>
</protein>
<name>A0ABT9N8C4_9ACTO</name>
<dbReference type="InterPro" id="IPR044992">
    <property type="entry name" value="ChyE-like"/>
</dbReference>
<dbReference type="Proteomes" id="UP001235966">
    <property type="component" value="Unassembled WGS sequence"/>
</dbReference>
<dbReference type="InterPro" id="IPR017926">
    <property type="entry name" value="GATASE"/>
</dbReference>
<dbReference type="PANTHER" id="PTHR42695">
    <property type="entry name" value="GLUTAMINE AMIDOTRANSFERASE YLR126C-RELATED"/>
    <property type="match status" value="1"/>
</dbReference>
<dbReference type="GO" id="GO:0003922">
    <property type="term" value="F:GMP synthase (glutamine-hydrolyzing) activity"/>
    <property type="evidence" value="ECO:0007669"/>
    <property type="project" value="UniProtKB-EC"/>
</dbReference>
<dbReference type="CDD" id="cd01741">
    <property type="entry name" value="GATase1_1"/>
    <property type="match status" value="1"/>
</dbReference>
<dbReference type="PANTHER" id="PTHR42695:SF5">
    <property type="entry name" value="GLUTAMINE AMIDOTRANSFERASE YLR126C-RELATED"/>
    <property type="match status" value="1"/>
</dbReference>
<accession>A0ABT9N8C4</accession>
<dbReference type="EC" id="6.3.5.2" evidence="2"/>
<keyword evidence="2" id="KW-0436">Ligase</keyword>
<dbReference type="InterPro" id="IPR029062">
    <property type="entry name" value="Class_I_gatase-like"/>
</dbReference>
<dbReference type="SUPFAM" id="SSF52317">
    <property type="entry name" value="Class I glutamine amidotransferase-like"/>
    <property type="match status" value="1"/>
</dbReference>
<dbReference type="PROSITE" id="PS51273">
    <property type="entry name" value="GATASE_TYPE_1"/>
    <property type="match status" value="1"/>
</dbReference>
<evidence type="ECO:0000313" key="3">
    <source>
        <dbReference type="Proteomes" id="UP001235966"/>
    </source>
</evidence>
<reference evidence="2 3" key="1">
    <citation type="submission" date="2023-07" db="EMBL/GenBank/DDBJ databases">
        <title>Sequencing the genomes of 1000 actinobacteria strains.</title>
        <authorList>
            <person name="Klenk H.-P."/>
        </authorList>
    </citation>
    <scope>NUCLEOTIDE SEQUENCE [LARGE SCALE GENOMIC DNA]</scope>
    <source>
        <strain evidence="2 3">DSM 102162</strain>
    </source>
</reference>
<gene>
    <name evidence="2" type="ORF">J2S49_000038</name>
</gene>
<dbReference type="EMBL" id="JAUSQW010000001">
    <property type="protein sequence ID" value="MDP9799962.1"/>
    <property type="molecule type" value="Genomic_DNA"/>
</dbReference>
<proteinExistence type="predicted"/>
<evidence type="ECO:0000259" key="1">
    <source>
        <dbReference type="Pfam" id="PF00117"/>
    </source>
</evidence>
<sequence length="241" mass="26084">MSRFAFLVNRPPSPIADDELASVRRMSGATIIPIEMASDLPNLDSYDGVFISGSPFNFLSASKSPLQERIEDNIAVISDFLVANDIPTLGICFGMQWLGRVRGARTTARYPENISAPHVALTDAGRADQLFGQLPPTFRVYTGHSEALELSVPGTTFADAATILATGKNCPVQALRFGSNVYGVQFHPEIDEASLELRISVYGGTYYEAGEAARIHRNTYGVDVSAGARIIECFAQTYGRA</sequence>
<dbReference type="RefSeq" id="WP_278060121.1">
    <property type="nucleotide sequence ID" value="NZ_CP121247.1"/>
</dbReference>
<comment type="caution">
    <text evidence="2">The sequence shown here is derived from an EMBL/GenBank/DDBJ whole genome shotgun (WGS) entry which is preliminary data.</text>
</comment>
<dbReference type="Pfam" id="PF00117">
    <property type="entry name" value="GATase"/>
    <property type="match status" value="1"/>
</dbReference>
<feature type="domain" description="Glutamine amidotransferase" evidence="1">
    <location>
        <begin position="42"/>
        <end position="190"/>
    </location>
</feature>
<organism evidence="2 3">
    <name type="scientific">Arcanobacterium wilhelmae</name>
    <dbReference type="NCBI Taxonomy" id="1803177"/>
    <lineage>
        <taxon>Bacteria</taxon>
        <taxon>Bacillati</taxon>
        <taxon>Actinomycetota</taxon>
        <taxon>Actinomycetes</taxon>
        <taxon>Actinomycetales</taxon>
        <taxon>Actinomycetaceae</taxon>
        <taxon>Arcanobacterium</taxon>
    </lineage>
</organism>
<dbReference type="Gene3D" id="3.40.50.880">
    <property type="match status" value="1"/>
</dbReference>
<keyword evidence="3" id="KW-1185">Reference proteome</keyword>
<evidence type="ECO:0000313" key="2">
    <source>
        <dbReference type="EMBL" id="MDP9799962.1"/>
    </source>
</evidence>